<sequence>MITLPNIIKKQRTFFQTDTTRDLNYRLSQLTKLEQAIRFYEEELTNAFWQDLQ</sequence>
<accession>A0ABV9MRU4</accession>
<protein>
    <submittedName>
        <fullName evidence="1">Uncharacterized protein</fullName>
    </submittedName>
</protein>
<comment type="caution">
    <text evidence="1">The sequence shown here is derived from an EMBL/GenBank/DDBJ whole genome shotgun (WGS) entry which is preliminary data.</text>
</comment>
<dbReference type="Proteomes" id="UP001595969">
    <property type="component" value="Unassembled WGS sequence"/>
</dbReference>
<dbReference type="EMBL" id="JBHSGS010000015">
    <property type="protein sequence ID" value="MFC4718696.1"/>
    <property type="molecule type" value="Genomic_DNA"/>
</dbReference>
<reference evidence="2" key="1">
    <citation type="journal article" date="2019" name="Int. J. Syst. Evol. Microbiol.">
        <title>The Global Catalogue of Microorganisms (GCM) 10K type strain sequencing project: providing services to taxonomists for standard genome sequencing and annotation.</title>
        <authorList>
            <consortium name="The Broad Institute Genomics Platform"/>
            <consortium name="The Broad Institute Genome Sequencing Center for Infectious Disease"/>
            <person name="Wu L."/>
            <person name="Ma J."/>
        </authorList>
    </citation>
    <scope>NUCLEOTIDE SEQUENCE [LARGE SCALE GENOMIC DNA]</scope>
    <source>
        <strain evidence="2">CGMCC 1.19032</strain>
    </source>
</reference>
<name>A0ABV9MRU4_9ENTE</name>
<evidence type="ECO:0000313" key="1">
    <source>
        <dbReference type="EMBL" id="MFC4718696.1"/>
    </source>
</evidence>
<gene>
    <name evidence="1" type="ORF">ACFO5I_02925</name>
</gene>
<organism evidence="1 2">
    <name type="scientific">Enterococcus lemanii</name>
    <dbReference type="NCBI Taxonomy" id="1159752"/>
    <lineage>
        <taxon>Bacteria</taxon>
        <taxon>Bacillati</taxon>
        <taxon>Bacillota</taxon>
        <taxon>Bacilli</taxon>
        <taxon>Lactobacillales</taxon>
        <taxon>Enterococcaceae</taxon>
        <taxon>Enterococcus</taxon>
    </lineage>
</organism>
<evidence type="ECO:0000313" key="2">
    <source>
        <dbReference type="Proteomes" id="UP001595969"/>
    </source>
</evidence>
<dbReference type="RefSeq" id="WP_379962465.1">
    <property type="nucleotide sequence ID" value="NZ_JBHSGS010000015.1"/>
</dbReference>
<keyword evidence="2" id="KW-1185">Reference proteome</keyword>
<proteinExistence type="predicted"/>